<keyword evidence="1" id="KW-1133">Transmembrane helix</keyword>
<keyword evidence="1" id="KW-0812">Transmembrane</keyword>
<evidence type="ECO:0000313" key="3">
    <source>
        <dbReference type="Proteomes" id="UP000487882"/>
    </source>
</evidence>
<name>A0A7K1J2S1_9BIFI</name>
<organism evidence="2 3">
    <name type="scientific">Bifidobacterium canis</name>
    <dbReference type="NCBI Taxonomy" id="2610880"/>
    <lineage>
        <taxon>Bacteria</taxon>
        <taxon>Bacillati</taxon>
        <taxon>Actinomycetota</taxon>
        <taxon>Actinomycetes</taxon>
        <taxon>Bifidobacteriales</taxon>
        <taxon>Bifidobacteriaceae</taxon>
        <taxon>Bifidobacterium</taxon>
    </lineage>
</organism>
<evidence type="ECO:0000313" key="2">
    <source>
        <dbReference type="EMBL" id="MUH58862.1"/>
    </source>
</evidence>
<evidence type="ECO:0000256" key="1">
    <source>
        <dbReference type="SAM" id="Phobius"/>
    </source>
</evidence>
<dbReference type="Proteomes" id="UP000487882">
    <property type="component" value="Unassembled WGS sequence"/>
</dbReference>
<dbReference type="RefSeq" id="WP_155587953.1">
    <property type="nucleotide sequence ID" value="NZ_WNLP01000001.1"/>
</dbReference>
<reference evidence="2 3" key="1">
    <citation type="submission" date="2019-09" db="EMBL/GenBank/DDBJ databases">
        <title>Bifidobacterium canis sp. nov., isolated from the digestive tract of German Shepherd dog puppy.</title>
        <authorList>
            <person name="Bunesova V."/>
        </authorList>
    </citation>
    <scope>NUCLEOTIDE SEQUENCE [LARGE SCALE GENOMIC DNA]</scope>
    <source>
        <strain evidence="2 3">GSD1FS</strain>
    </source>
</reference>
<feature type="transmembrane region" description="Helical" evidence="1">
    <location>
        <begin position="6"/>
        <end position="26"/>
    </location>
</feature>
<proteinExistence type="predicted"/>
<dbReference type="AlphaFoldDB" id="A0A7K1J2S1"/>
<protein>
    <submittedName>
        <fullName evidence="2">Uncharacterized protein</fullName>
    </submittedName>
</protein>
<comment type="caution">
    <text evidence="2">The sequence shown here is derived from an EMBL/GenBank/DDBJ whole genome shotgun (WGS) entry which is preliminary data.</text>
</comment>
<sequence length="80" mass="9096">MSAFVWTSLFTIIVVAIAIWALYYVIRAAVRAGTIDAYKQMGLVHTPETKEDQLQRTREALQEERVQAVINAQSQKKSNK</sequence>
<keyword evidence="3" id="KW-1185">Reference proteome</keyword>
<keyword evidence="1" id="KW-0472">Membrane</keyword>
<gene>
    <name evidence="2" type="ORF">GSD1FS_0156</name>
</gene>
<dbReference type="EMBL" id="WNLP01000001">
    <property type="protein sequence ID" value="MUH58862.1"/>
    <property type="molecule type" value="Genomic_DNA"/>
</dbReference>
<accession>A0A7K1J2S1</accession>